<dbReference type="GO" id="GO:0032259">
    <property type="term" value="P:methylation"/>
    <property type="evidence" value="ECO:0007669"/>
    <property type="project" value="UniProtKB-KW"/>
</dbReference>
<keyword evidence="1" id="KW-0808">Transferase</keyword>
<dbReference type="Gene3D" id="3.40.50.150">
    <property type="entry name" value="Vaccinia Virus protein VP39"/>
    <property type="match status" value="1"/>
</dbReference>
<dbReference type="EMBL" id="DUGC01000050">
    <property type="protein sequence ID" value="HIH09572.1"/>
    <property type="molecule type" value="Genomic_DNA"/>
</dbReference>
<dbReference type="SUPFAM" id="SSF53335">
    <property type="entry name" value="S-adenosyl-L-methionine-dependent methyltransferases"/>
    <property type="match status" value="1"/>
</dbReference>
<dbReference type="PANTHER" id="PTHR43861">
    <property type="entry name" value="TRANS-ACONITATE 2-METHYLTRANSFERASE-RELATED"/>
    <property type="match status" value="1"/>
</dbReference>
<proteinExistence type="predicted"/>
<protein>
    <submittedName>
        <fullName evidence="1">Class I SAM-dependent methyltransferase</fullName>
    </submittedName>
</protein>
<dbReference type="Proteomes" id="UP000565078">
    <property type="component" value="Unassembled WGS sequence"/>
</dbReference>
<evidence type="ECO:0000313" key="2">
    <source>
        <dbReference type="Proteomes" id="UP000565078"/>
    </source>
</evidence>
<accession>A0A7J4IVS7</accession>
<dbReference type="CDD" id="cd02440">
    <property type="entry name" value="AdoMet_MTases"/>
    <property type="match status" value="1"/>
</dbReference>
<dbReference type="Pfam" id="PF13489">
    <property type="entry name" value="Methyltransf_23"/>
    <property type="match status" value="1"/>
</dbReference>
<name>A0A7J4IVS7_9ARCH</name>
<sequence>MDGERRSDSELATGVIEVTESLSPYLPKGKDVLDVGCGYGYFTGILLGRANRVVGIDISQKAITHCIQKFGSKAKFMHCGILQFKTSRKFDYVLLVNVLDQIEDDILVLRKINSLLGKDGRLLISTPVSDVRYIRASKHRYSADEMEKKIAQAGFAVEEHAYRGGILAFCAKFLSEKIGFPKWLLTALRSMPFYRQLIRADAMAAVKKDTLILVCKKSG</sequence>
<evidence type="ECO:0000313" key="1">
    <source>
        <dbReference type="EMBL" id="HIH09572.1"/>
    </source>
</evidence>
<dbReference type="GO" id="GO:0008168">
    <property type="term" value="F:methyltransferase activity"/>
    <property type="evidence" value="ECO:0007669"/>
    <property type="project" value="UniProtKB-KW"/>
</dbReference>
<comment type="caution">
    <text evidence="1">The sequence shown here is derived from an EMBL/GenBank/DDBJ whole genome shotgun (WGS) entry which is preliminary data.</text>
</comment>
<keyword evidence="1" id="KW-0489">Methyltransferase</keyword>
<reference evidence="2" key="1">
    <citation type="journal article" date="2020" name="bioRxiv">
        <title>A rank-normalized archaeal taxonomy based on genome phylogeny resolves widespread incomplete and uneven classifications.</title>
        <authorList>
            <person name="Rinke C."/>
            <person name="Chuvochina M."/>
            <person name="Mussig A.J."/>
            <person name="Chaumeil P.-A."/>
            <person name="Waite D.W."/>
            <person name="Whitman W.B."/>
            <person name="Parks D.H."/>
            <person name="Hugenholtz P."/>
        </authorList>
    </citation>
    <scope>NUCLEOTIDE SEQUENCE [LARGE SCALE GENOMIC DNA]</scope>
</reference>
<gene>
    <name evidence="1" type="ORF">HA254_02775</name>
</gene>
<organism evidence="1 2">
    <name type="scientific">Candidatus Iainarchaeum sp</name>
    <dbReference type="NCBI Taxonomy" id="3101447"/>
    <lineage>
        <taxon>Archaea</taxon>
        <taxon>Candidatus Iainarchaeota</taxon>
        <taxon>Candidatus Iainarchaeia</taxon>
        <taxon>Candidatus Iainarchaeales</taxon>
        <taxon>Candidatus Iainarchaeaceae</taxon>
        <taxon>Candidatus Iainarchaeum</taxon>
    </lineage>
</organism>
<dbReference type="AlphaFoldDB" id="A0A7J4IVS7"/>
<dbReference type="InterPro" id="IPR029063">
    <property type="entry name" value="SAM-dependent_MTases_sf"/>
</dbReference>